<feature type="domain" description="Solute-binding protein family 3/N-terminal" evidence="3">
    <location>
        <begin position="65"/>
        <end position="283"/>
    </location>
</feature>
<accession>A0A5B7YE61</accession>
<evidence type="ECO:0000256" key="2">
    <source>
        <dbReference type="ARBA" id="ARBA00022729"/>
    </source>
</evidence>
<dbReference type="EMBL" id="CP039852">
    <property type="protein sequence ID" value="QCZ93730.1"/>
    <property type="molecule type" value="Genomic_DNA"/>
</dbReference>
<organism evidence="4 5">
    <name type="scientific">Salinimonas iocasae</name>
    <dbReference type="NCBI Taxonomy" id="2572577"/>
    <lineage>
        <taxon>Bacteria</taxon>
        <taxon>Pseudomonadati</taxon>
        <taxon>Pseudomonadota</taxon>
        <taxon>Gammaproteobacteria</taxon>
        <taxon>Alteromonadales</taxon>
        <taxon>Alteromonadaceae</taxon>
        <taxon>Alteromonas/Salinimonas group</taxon>
        <taxon>Salinimonas</taxon>
    </lineage>
</organism>
<comment type="similarity">
    <text evidence="1">Belongs to the bacterial solute-binding protein 3 family.</text>
</comment>
<dbReference type="PANTHER" id="PTHR35936:SF19">
    <property type="entry name" value="AMINO-ACID-BINDING PROTEIN YXEM-RELATED"/>
    <property type="match status" value="1"/>
</dbReference>
<dbReference type="SMART" id="SM00062">
    <property type="entry name" value="PBPb"/>
    <property type="match status" value="1"/>
</dbReference>
<name>A0A5B7YE61_9ALTE</name>
<reference evidence="4 5" key="1">
    <citation type="submission" date="2019-04" db="EMBL/GenBank/DDBJ databases">
        <title>Salinimonas iocasae sp. nov., a halophilic bacterium isolated from the outer tube casing of tubeworms in Okinawa Trough.</title>
        <authorList>
            <person name="Zhang H."/>
            <person name="Wang H."/>
            <person name="Li C."/>
        </authorList>
    </citation>
    <scope>NUCLEOTIDE SEQUENCE [LARGE SCALE GENOMIC DNA]</scope>
    <source>
        <strain evidence="4 5">KX18D6</strain>
    </source>
</reference>
<evidence type="ECO:0000259" key="3">
    <source>
        <dbReference type="SMART" id="SM00062"/>
    </source>
</evidence>
<dbReference type="Gene3D" id="3.40.190.10">
    <property type="entry name" value="Periplasmic binding protein-like II"/>
    <property type="match status" value="2"/>
</dbReference>
<sequence>MNISYSIHSFNNWLLTEVVSTMFSTFSVSGYALLYRTLSVVIFVTLSFQSMANSEPKASTAWPAYVEAAIDNAPPYRIIAGGSISGIYVDIYEEVMRHLNVETAYFEVPFKRALHLLKVGQVDVMLGPIKNDERDDYADFSVPAFPPVKKLVLVNNTDNIIRNVADFRGKTIGVQRGSDYLTFLKTVPNINIVSLNDYRQALILLKAGRVDLVIIPELIATSVMKRLQLSFIRSPYIIAGEDCYIAIFKSSPVRFHIKEIKAALEYVKASGRYDKIVQRYINNYEQIDDNQVFGRD</sequence>
<proteinExistence type="inferred from homology"/>
<evidence type="ECO:0000313" key="4">
    <source>
        <dbReference type="EMBL" id="QCZ93730.1"/>
    </source>
</evidence>
<evidence type="ECO:0000256" key="1">
    <source>
        <dbReference type="ARBA" id="ARBA00010333"/>
    </source>
</evidence>
<dbReference type="SUPFAM" id="SSF53850">
    <property type="entry name" value="Periplasmic binding protein-like II"/>
    <property type="match status" value="1"/>
</dbReference>
<dbReference type="OrthoDB" id="370676at2"/>
<dbReference type="RefSeq" id="WP_139756474.1">
    <property type="nucleotide sequence ID" value="NZ_CP039852.1"/>
</dbReference>
<dbReference type="InterPro" id="IPR001638">
    <property type="entry name" value="Solute-binding_3/MltF_N"/>
</dbReference>
<evidence type="ECO:0000313" key="5">
    <source>
        <dbReference type="Proteomes" id="UP000304912"/>
    </source>
</evidence>
<dbReference type="Proteomes" id="UP000304912">
    <property type="component" value="Chromosome"/>
</dbReference>
<gene>
    <name evidence="4" type="ORF">FBQ74_09595</name>
</gene>
<keyword evidence="5" id="KW-1185">Reference proteome</keyword>
<protein>
    <submittedName>
        <fullName evidence="4">Amino acid ABC transporter substrate-binding protein</fullName>
    </submittedName>
</protein>
<dbReference type="PANTHER" id="PTHR35936">
    <property type="entry name" value="MEMBRANE-BOUND LYTIC MUREIN TRANSGLYCOSYLASE F"/>
    <property type="match status" value="1"/>
</dbReference>
<dbReference type="AlphaFoldDB" id="A0A5B7YE61"/>
<dbReference type="Pfam" id="PF00497">
    <property type="entry name" value="SBP_bac_3"/>
    <property type="match status" value="1"/>
</dbReference>
<dbReference type="KEGG" id="salk:FBQ74_09595"/>
<keyword evidence="2" id="KW-0732">Signal</keyword>